<organism evidence="2 3">
    <name type="scientific">Pseudofrankia asymbiotica</name>
    <dbReference type="NCBI Taxonomy" id="1834516"/>
    <lineage>
        <taxon>Bacteria</taxon>
        <taxon>Bacillati</taxon>
        <taxon>Actinomycetota</taxon>
        <taxon>Actinomycetes</taxon>
        <taxon>Frankiales</taxon>
        <taxon>Frankiaceae</taxon>
        <taxon>Pseudofrankia</taxon>
    </lineage>
</organism>
<dbReference type="EMBL" id="MOMC01000032">
    <property type="protein sequence ID" value="ONH29473.1"/>
    <property type="molecule type" value="Genomic_DNA"/>
</dbReference>
<dbReference type="AlphaFoldDB" id="A0A1V2IBU6"/>
<name>A0A1V2IBU6_9ACTN</name>
<protein>
    <submittedName>
        <fullName evidence="2">Uncharacterized protein</fullName>
    </submittedName>
</protein>
<accession>A0A1V2IBU6</accession>
<evidence type="ECO:0000313" key="2">
    <source>
        <dbReference type="EMBL" id="ONH29473.1"/>
    </source>
</evidence>
<dbReference type="STRING" id="1834516.BL253_16480"/>
<evidence type="ECO:0000256" key="1">
    <source>
        <dbReference type="SAM" id="MobiDB-lite"/>
    </source>
</evidence>
<sequence>MPALPFVGGRGDANLPGAGRPDPSSRGATTAFRGAYSPSGRAGLEILAGLAVGRALIRHTQIPAMRIPAVQDLCRPGTLSPWR</sequence>
<comment type="caution">
    <text evidence="2">The sequence shown here is derived from an EMBL/GenBank/DDBJ whole genome shotgun (WGS) entry which is preliminary data.</text>
</comment>
<feature type="region of interest" description="Disordered" evidence="1">
    <location>
        <begin position="1"/>
        <end position="32"/>
    </location>
</feature>
<gene>
    <name evidence="2" type="ORF">BL253_16480</name>
</gene>
<keyword evidence="3" id="KW-1185">Reference proteome</keyword>
<reference evidence="3" key="1">
    <citation type="submission" date="2016-10" db="EMBL/GenBank/DDBJ databases">
        <title>Frankia sp. NRRL B-16386 Genome sequencing.</title>
        <authorList>
            <person name="Ghodhbane-Gtari F."/>
            <person name="Swanson E."/>
            <person name="Gueddou A."/>
            <person name="Hezbri K."/>
            <person name="Ktari K."/>
            <person name="Nouioui I."/>
            <person name="Morris K."/>
            <person name="Simpson S."/>
            <person name="Abebe-Akele F."/>
            <person name="Thomas K."/>
            <person name="Gtari M."/>
            <person name="Tisa L.S."/>
        </authorList>
    </citation>
    <scope>NUCLEOTIDE SEQUENCE [LARGE SCALE GENOMIC DNA]</scope>
    <source>
        <strain evidence="3">NRRL B-16386</strain>
    </source>
</reference>
<proteinExistence type="predicted"/>
<evidence type="ECO:0000313" key="3">
    <source>
        <dbReference type="Proteomes" id="UP000188929"/>
    </source>
</evidence>
<dbReference type="Proteomes" id="UP000188929">
    <property type="component" value="Unassembled WGS sequence"/>
</dbReference>